<evidence type="ECO:0000256" key="8">
    <source>
        <dbReference type="ARBA" id="ARBA00022989"/>
    </source>
</evidence>
<dbReference type="SUPFAM" id="SSF47384">
    <property type="entry name" value="Homodimeric domain of signal transducing histidine kinase"/>
    <property type="match status" value="1"/>
</dbReference>
<feature type="domain" description="HAMP" evidence="13">
    <location>
        <begin position="180"/>
        <end position="233"/>
    </location>
</feature>
<accession>A0A9X2XV48</accession>
<keyword evidence="9" id="KW-0902">Two-component regulatory system</keyword>
<dbReference type="Gene3D" id="6.10.340.10">
    <property type="match status" value="1"/>
</dbReference>
<dbReference type="InterPro" id="IPR036097">
    <property type="entry name" value="HisK_dim/P_sf"/>
</dbReference>
<dbReference type="AlphaFoldDB" id="A0A9X2XV48"/>
<dbReference type="SMART" id="SM00387">
    <property type="entry name" value="HATPase_c"/>
    <property type="match status" value="1"/>
</dbReference>
<keyword evidence="6 11" id="KW-0812">Transmembrane</keyword>
<dbReference type="PANTHER" id="PTHR45436:SF5">
    <property type="entry name" value="SENSOR HISTIDINE KINASE TRCS"/>
    <property type="match status" value="1"/>
</dbReference>
<evidence type="ECO:0000256" key="1">
    <source>
        <dbReference type="ARBA" id="ARBA00000085"/>
    </source>
</evidence>
<protein>
    <recommendedName>
        <fullName evidence="3">histidine kinase</fullName>
        <ecNumber evidence="3">2.7.13.3</ecNumber>
    </recommendedName>
</protein>
<comment type="subcellular location">
    <subcellularLocation>
        <location evidence="2">Membrane</location>
    </subcellularLocation>
</comment>
<evidence type="ECO:0000256" key="5">
    <source>
        <dbReference type="ARBA" id="ARBA00022679"/>
    </source>
</evidence>
<dbReference type="PROSITE" id="PS50109">
    <property type="entry name" value="HIS_KIN"/>
    <property type="match status" value="1"/>
</dbReference>
<dbReference type="GO" id="GO:0005886">
    <property type="term" value="C:plasma membrane"/>
    <property type="evidence" value="ECO:0007669"/>
    <property type="project" value="TreeGrafter"/>
</dbReference>
<dbReference type="FunFam" id="1.10.287.130:FF:000001">
    <property type="entry name" value="Two-component sensor histidine kinase"/>
    <property type="match status" value="1"/>
</dbReference>
<feature type="transmembrane region" description="Helical" evidence="11">
    <location>
        <begin position="156"/>
        <end position="178"/>
    </location>
</feature>
<dbReference type="EC" id="2.7.13.3" evidence="3"/>
<keyword evidence="15" id="KW-1185">Reference proteome</keyword>
<dbReference type="EMBL" id="JAOTIF010000004">
    <property type="protein sequence ID" value="MCU7549121.1"/>
    <property type="molecule type" value="Genomic_DNA"/>
</dbReference>
<evidence type="ECO:0000256" key="3">
    <source>
        <dbReference type="ARBA" id="ARBA00012438"/>
    </source>
</evidence>
<organism evidence="14 15">
    <name type="scientific">Paraflavisolibacter caeni</name>
    <dbReference type="NCBI Taxonomy" id="2982496"/>
    <lineage>
        <taxon>Bacteria</taxon>
        <taxon>Pseudomonadati</taxon>
        <taxon>Bacteroidota</taxon>
        <taxon>Chitinophagia</taxon>
        <taxon>Chitinophagales</taxon>
        <taxon>Chitinophagaceae</taxon>
        <taxon>Paraflavisolibacter</taxon>
    </lineage>
</organism>
<dbReference type="Pfam" id="PF00512">
    <property type="entry name" value="HisKA"/>
    <property type="match status" value="1"/>
</dbReference>
<evidence type="ECO:0000256" key="6">
    <source>
        <dbReference type="ARBA" id="ARBA00022692"/>
    </source>
</evidence>
<dbReference type="SMART" id="SM00304">
    <property type="entry name" value="HAMP"/>
    <property type="match status" value="1"/>
</dbReference>
<reference evidence="14" key="1">
    <citation type="submission" date="2022-09" db="EMBL/GenBank/DDBJ databases">
        <authorList>
            <person name="Yuan C."/>
            <person name="Ke Z."/>
        </authorList>
    </citation>
    <scope>NUCLEOTIDE SEQUENCE</scope>
    <source>
        <strain evidence="14">LB-8</strain>
    </source>
</reference>
<dbReference type="SUPFAM" id="SSF158472">
    <property type="entry name" value="HAMP domain-like"/>
    <property type="match status" value="1"/>
</dbReference>
<dbReference type="RefSeq" id="WP_279296562.1">
    <property type="nucleotide sequence ID" value="NZ_JAOTIF010000004.1"/>
</dbReference>
<dbReference type="CDD" id="cd00075">
    <property type="entry name" value="HATPase"/>
    <property type="match status" value="1"/>
</dbReference>
<evidence type="ECO:0000256" key="7">
    <source>
        <dbReference type="ARBA" id="ARBA00022777"/>
    </source>
</evidence>
<dbReference type="InterPro" id="IPR036890">
    <property type="entry name" value="HATPase_C_sf"/>
</dbReference>
<dbReference type="SMART" id="SM00388">
    <property type="entry name" value="HisKA"/>
    <property type="match status" value="1"/>
</dbReference>
<name>A0A9X2XV48_9BACT</name>
<dbReference type="PROSITE" id="PS50885">
    <property type="entry name" value="HAMP"/>
    <property type="match status" value="1"/>
</dbReference>
<dbReference type="SUPFAM" id="SSF55874">
    <property type="entry name" value="ATPase domain of HSP90 chaperone/DNA topoisomerase II/histidine kinase"/>
    <property type="match status" value="1"/>
</dbReference>
<dbReference type="GO" id="GO:0000155">
    <property type="term" value="F:phosphorelay sensor kinase activity"/>
    <property type="evidence" value="ECO:0007669"/>
    <property type="project" value="InterPro"/>
</dbReference>
<dbReference type="Gene3D" id="1.10.287.130">
    <property type="match status" value="1"/>
</dbReference>
<dbReference type="InterPro" id="IPR005467">
    <property type="entry name" value="His_kinase_dom"/>
</dbReference>
<comment type="catalytic activity">
    <reaction evidence="1">
        <text>ATP + protein L-histidine = ADP + protein N-phospho-L-histidine.</text>
        <dbReference type="EC" id="2.7.13.3"/>
    </reaction>
</comment>
<dbReference type="InterPro" id="IPR003661">
    <property type="entry name" value="HisK_dim/P_dom"/>
</dbReference>
<dbReference type="Proteomes" id="UP001155483">
    <property type="component" value="Unassembled WGS sequence"/>
</dbReference>
<dbReference type="InterPro" id="IPR003660">
    <property type="entry name" value="HAMP_dom"/>
</dbReference>
<dbReference type="CDD" id="cd00082">
    <property type="entry name" value="HisKA"/>
    <property type="match status" value="1"/>
</dbReference>
<reference evidence="14" key="2">
    <citation type="submission" date="2023-04" db="EMBL/GenBank/DDBJ databases">
        <title>Paracnuella aquatica gen. nov., sp. nov., a member of the family Chitinophagaceae isolated from a hot spring.</title>
        <authorList>
            <person name="Wang C."/>
        </authorList>
    </citation>
    <scope>NUCLEOTIDE SEQUENCE</scope>
    <source>
        <strain evidence="14">LB-8</strain>
    </source>
</reference>
<keyword evidence="4" id="KW-0597">Phosphoprotein</keyword>
<evidence type="ECO:0000313" key="14">
    <source>
        <dbReference type="EMBL" id="MCU7549121.1"/>
    </source>
</evidence>
<evidence type="ECO:0000256" key="9">
    <source>
        <dbReference type="ARBA" id="ARBA00023012"/>
    </source>
</evidence>
<dbReference type="InterPro" id="IPR003594">
    <property type="entry name" value="HATPase_dom"/>
</dbReference>
<keyword evidence="8 11" id="KW-1133">Transmembrane helix</keyword>
<sequence>MPVRLRITLLFTAIVFTILGLLCSAVFYNIYTNRQHNAKARLTNRAITTGRLLSQSAIFNSELLQKIDSSTALSFKRKTVQAYDYLNNKVYSFSDHPEDTVFVSHQQLDDARVKKSVYFKINDKDAVAYHYTDKNNRIVIVASGYDDFGNRLLRQLAYFLILSFVGGNIIAFISGLVFSKKLLQPVQKIADEVNEISAQNLTRRIATTQNHDEWNHLSQTLNELLNRLQESFQMQQRFIANASHEISTPLTSISSQLEVSLQRERTAEEYRNVMNSIYQDVRHMSKLTQTLLEFAKASGSAGGIEINPLRLDEIVLRLPSEVAKLKNQYNVLLSFGDLPEDEESLIIYGNEELLFTSIKNIVINACKYSESHEAKVRLSADTSKVYINIEDTGKGIPESELNSIFEPFYRVEDSRSTEGFGLGLSLANRIIKLHKGEIAVESKPGTGTKFTISFIPGKYNNF</sequence>
<dbReference type="InterPro" id="IPR050428">
    <property type="entry name" value="TCS_sensor_his_kinase"/>
</dbReference>
<keyword evidence="7 14" id="KW-0418">Kinase</keyword>
<evidence type="ECO:0000256" key="2">
    <source>
        <dbReference type="ARBA" id="ARBA00004370"/>
    </source>
</evidence>
<comment type="caution">
    <text evidence="14">The sequence shown here is derived from an EMBL/GenBank/DDBJ whole genome shotgun (WGS) entry which is preliminary data.</text>
</comment>
<evidence type="ECO:0000259" key="13">
    <source>
        <dbReference type="PROSITE" id="PS50885"/>
    </source>
</evidence>
<keyword evidence="10 11" id="KW-0472">Membrane</keyword>
<proteinExistence type="predicted"/>
<feature type="domain" description="Histidine kinase" evidence="12">
    <location>
        <begin position="241"/>
        <end position="458"/>
    </location>
</feature>
<dbReference type="Gene3D" id="3.30.565.10">
    <property type="entry name" value="Histidine kinase-like ATPase, C-terminal domain"/>
    <property type="match status" value="1"/>
</dbReference>
<evidence type="ECO:0000256" key="11">
    <source>
        <dbReference type="SAM" id="Phobius"/>
    </source>
</evidence>
<dbReference type="PRINTS" id="PR00344">
    <property type="entry name" value="BCTRLSENSOR"/>
</dbReference>
<keyword evidence="5" id="KW-0808">Transferase</keyword>
<gene>
    <name evidence="14" type="ORF">OCK74_08340</name>
</gene>
<evidence type="ECO:0000313" key="15">
    <source>
        <dbReference type="Proteomes" id="UP001155483"/>
    </source>
</evidence>
<evidence type="ECO:0000256" key="4">
    <source>
        <dbReference type="ARBA" id="ARBA00022553"/>
    </source>
</evidence>
<evidence type="ECO:0000256" key="10">
    <source>
        <dbReference type="ARBA" id="ARBA00023136"/>
    </source>
</evidence>
<dbReference type="InterPro" id="IPR004358">
    <property type="entry name" value="Sig_transdc_His_kin-like_C"/>
</dbReference>
<evidence type="ECO:0000259" key="12">
    <source>
        <dbReference type="PROSITE" id="PS50109"/>
    </source>
</evidence>
<dbReference type="Pfam" id="PF02518">
    <property type="entry name" value="HATPase_c"/>
    <property type="match status" value="1"/>
</dbReference>
<dbReference type="PANTHER" id="PTHR45436">
    <property type="entry name" value="SENSOR HISTIDINE KINASE YKOH"/>
    <property type="match status" value="1"/>
</dbReference>
<feature type="transmembrane region" description="Helical" evidence="11">
    <location>
        <begin position="6"/>
        <end position="31"/>
    </location>
</feature>
<dbReference type="Pfam" id="PF00672">
    <property type="entry name" value="HAMP"/>
    <property type="match status" value="1"/>
</dbReference>